<dbReference type="OrthoDB" id="413008at2759"/>
<dbReference type="AlphaFoldDB" id="A0A1R0GVZ3"/>
<dbReference type="STRING" id="133383.A0A1R0GVZ3"/>
<keyword evidence="2 7" id="KW-0812">Transmembrane</keyword>
<evidence type="ECO:0008006" key="12">
    <source>
        <dbReference type="Google" id="ProtNLM"/>
    </source>
</evidence>
<feature type="compositionally biased region" description="Low complexity" evidence="6">
    <location>
        <begin position="1"/>
        <end position="15"/>
    </location>
</feature>
<evidence type="ECO:0000259" key="9">
    <source>
        <dbReference type="Pfam" id="PF12821"/>
    </source>
</evidence>
<dbReference type="Pfam" id="PF12821">
    <property type="entry name" value="ThrE_2"/>
    <property type="match status" value="1"/>
</dbReference>
<dbReference type="GO" id="GO:0022857">
    <property type="term" value="F:transmembrane transporter activity"/>
    <property type="evidence" value="ECO:0007669"/>
    <property type="project" value="InterPro"/>
</dbReference>
<evidence type="ECO:0000256" key="3">
    <source>
        <dbReference type="ARBA" id="ARBA00022989"/>
    </source>
</evidence>
<dbReference type="PANTHER" id="PTHR31082">
    <property type="entry name" value="PHEROMONE-REGULATED MEMBRANE PROTEIN 10"/>
    <property type="match status" value="1"/>
</dbReference>
<comment type="caution">
    <text evidence="10">The sequence shown here is derived from an EMBL/GenBank/DDBJ whole genome shotgun (WGS) entry which is preliminary data.</text>
</comment>
<dbReference type="GO" id="GO:0016020">
    <property type="term" value="C:membrane"/>
    <property type="evidence" value="ECO:0007669"/>
    <property type="project" value="UniProtKB-SubCell"/>
</dbReference>
<feature type="compositionally biased region" description="Low complexity" evidence="6">
    <location>
        <begin position="288"/>
        <end position="299"/>
    </location>
</feature>
<dbReference type="PANTHER" id="PTHR31082:SF4">
    <property type="entry name" value="PHEROMONE-REGULATED MEMBRANE PROTEIN 10"/>
    <property type="match status" value="1"/>
</dbReference>
<feature type="compositionally biased region" description="Basic and acidic residues" evidence="6">
    <location>
        <begin position="108"/>
        <end position="127"/>
    </location>
</feature>
<comment type="subcellular location">
    <subcellularLocation>
        <location evidence="1">Membrane</location>
        <topology evidence="1">Multi-pass membrane protein</topology>
    </subcellularLocation>
</comment>
<feature type="transmembrane region" description="Helical" evidence="7">
    <location>
        <begin position="636"/>
        <end position="654"/>
    </location>
</feature>
<feature type="compositionally biased region" description="Low complexity" evidence="6">
    <location>
        <begin position="23"/>
        <end position="33"/>
    </location>
</feature>
<dbReference type="InterPro" id="IPR051361">
    <property type="entry name" value="ThrE/Ser_Exporter"/>
</dbReference>
<feature type="transmembrane region" description="Helical" evidence="7">
    <location>
        <begin position="661"/>
        <end position="678"/>
    </location>
</feature>
<feature type="transmembrane region" description="Helical" evidence="7">
    <location>
        <begin position="479"/>
        <end position="501"/>
    </location>
</feature>
<organism evidence="10 11">
    <name type="scientific">Smittium mucronatum</name>
    <dbReference type="NCBI Taxonomy" id="133383"/>
    <lineage>
        <taxon>Eukaryota</taxon>
        <taxon>Fungi</taxon>
        <taxon>Fungi incertae sedis</taxon>
        <taxon>Zoopagomycota</taxon>
        <taxon>Kickxellomycotina</taxon>
        <taxon>Harpellomycetes</taxon>
        <taxon>Harpellales</taxon>
        <taxon>Legeriomycetaceae</taxon>
        <taxon>Smittium</taxon>
    </lineage>
</organism>
<feature type="transmembrane region" description="Helical" evidence="7">
    <location>
        <begin position="684"/>
        <end position="703"/>
    </location>
</feature>
<reference evidence="10 11" key="1">
    <citation type="journal article" date="2016" name="Mol. Biol. Evol.">
        <title>Genome-Wide Survey of Gut Fungi (Harpellales) Reveals the First Horizontally Transferred Ubiquitin Gene from a Mosquito Host.</title>
        <authorList>
            <person name="Wang Y."/>
            <person name="White M.M."/>
            <person name="Kvist S."/>
            <person name="Moncalvo J.M."/>
        </authorList>
    </citation>
    <scope>NUCLEOTIDE SEQUENCE [LARGE SCALE GENOMIC DNA]</scope>
    <source>
        <strain evidence="10 11">ALG-7-W6</strain>
    </source>
</reference>
<feature type="transmembrane region" description="Helical" evidence="7">
    <location>
        <begin position="565"/>
        <end position="587"/>
    </location>
</feature>
<evidence type="ECO:0000259" key="8">
    <source>
        <dbReference type="Pfam" id="PF06738"/>
    </source>
</evidence>
<accession>A0A1R0GVZ3</accession>
<dbReference type="Pfam" id="PF06738">
    <property type="entry name" value="ThrE"/>
    <property type="match status" value="1"/>
</dbReference>
<feature type="domain" description="Threonine/serine exporter-like N-terminal" evidence="8">
    <location>
        <begin position="375"/>
        <end position="610"/>
    </location>
</feature>
<sequence length="782" mass="87184">MSKKTPTSKSTYTSSEQEIPRVSSESGNSNSSSYRPLKHAHTEFPYVPDTIIPMDGFKTERSNMEDNASEGIISSQNSYFDSSKSLQLDLKKPLDVFQLEPSVQNSDTRVRTPKDKPVKNDFPKDSDNPSTNAIYPRFTRHLTRLKRPTFRTNSRILRTPKDKHAISTQKNVSFATTSSKWHSAFNPSKLRLHGFDNPNSSKIGKIPSTRLKRAGGKRYAKFKSETNSISNQEGVFGGDYRPRYSLNKELEYAIPIAMKLISESNNNSNLISRADSFIADECAENSKSSASTSSVGKNSFAPPEDSEYVVNRGSTGLEIKSFADLRPEKFLDSSRSLYNNSNPSPKANLKISNDLPEGGDEFFKRMHEIEIGRKFLIQFCHLLGSCNTPSYRMETSIPKMADFLNVKANIIILPTFAILFFQESQDQSSKTEVATISTSYNLHKVDLLDALFEDIMSGRTSVEDGLKEMNVISKMKKLYPVWAVILWSSIGSLGIAISAYNGGWNEMWISLILGFIVNTLQAAADKYYGYSRIFIFTSTIAVGFVGTAFKSYACFGSISLAALFYLLPGMELVAGVMEIVAGSLVVGTSKVFDALVTTFILSFSLDIGSQLFFSIFEGITDYGSPLDLSQCKPVNAIWLLIFFPISMIGVFIYLNTPMKRIPMCMLIASVMYGVFWVLDNLVKLSYLATIVASFLMGLMSNLCGKYLEIPPMIPLLPAAFMLVPGSSGEQTDQFFIIHNDGIVPIRFYHLPIREEQFCTCNILEISKDMSAGPPVRLFEFET</sequence>
<dbReference type="InterPro" id="IPR024528">
    <property type="entry name" value="ThrE_2"/>
</dbReference>
<evidence type="ECO:0000313" key="10">
    <source>
        <dbReference type="EMBL" id="OLY81049.1"/>
    </source>
</evidence>
<feature type="transmembrane region" description="Helical" evidence="7">
    <location>
        <begin position="507"/>
        <end position="524"/>
    </location>
</feature>
<evidence type="ECO:0000256" key="2">
    <source>
        <dbReference type="ARBA" id="ARBA00022692"/>
    </source>
</evidence>
<feature type="transmembrane region" description="Helical" evidence="7">
    <location>
        <begin position="594"/>
        <end position="616"/>
    </location>
</feature>
<keyword evidence="4 7" id="KW-0472">Membrane</keyword>
<dbReference type="InterPro" id="IPR010619">
    <property type="entry name" value="ThrE-like_N"/>
</dbReference>
<feature type="region of interest" description="Disordered" evidence="6">
    <location>
        <begin position="1"/>
        <end position="43"/>
    </location>
</feature>
<feature type="region of interest" description="Disordered" evidence="6">
    <location>
        <begin position="288"/>
        <end position="307"/>
    </location>
</feature>
<keyword evidence="11" id="KW-1185">Reference proteome</keyword>
<feature type="transmembrane region" description="Helical" evidence="7">
    <location>
        <begin position="533"/>
        <end position="553"/>
    </location>
</feature>
<evidence type="ECO:0000256" key="6">
    <source>
        <dbReference type="SAM" id="MobiDB-lite"/>
    </source>
</evidence>
<evidence type="ECO:0000256" key="7">
    <source>
        <dbReference type="SAM" id="Phobius"/>
    </source>
</evidence>
<name>A0A1R0GVZ3_9FUNG</name>
<keyword evidence="3 7" id="KW-1133">Transmembrane helix</keyword>
<evidence type="ECO:0000256" key="4">
    <source>
        <dbReference type="ARBA" id="ARBA00023136"/>
    </source>
</evidence>
<evidence type="ECO:0000313" key="11">
    <source>
        <dbReference type="Proteomes" id="UP000187455"/>
    </source>
</evidence>
<dbReference type="Proteomes" id="UP000187455">
    <property type="component" value="Unassembled WGS sequence"/>
</dbReference>
<proteinExistence type="inferred from homology"/>
<feature type="region of interest" description="Disordered" evidence="6">
    <location>
        <begin position="102"/>
        <end position="132"/>
    </location>
</feature>
<evidence type="ECO:0000256" key="5">
    <source>
        <dbReference type="ARBA" id="ARBA00034125"/>
    </source>
</evidence>
<evidence type="ECO:0000256" key="1">
    <source>
        <dbReference type="ARBA" id="ARBA00004141"/>
    </source>
</evidence>
<feature type="domain" description="Threonine/Serine exporter ThrE" evidence="9">
    <location>
        <begin position="641"/>
        <end position="728"/>
    </location>
</feature>
<dbReference type="EMBL" id="LSSL01002832">
    <property type="protein sequence ID" value="OLY81049.1"/>
    <property type="molecule type" value="Genomic_DNA"/>
</dbReference>
<gene>
    <name evidence="10" type="ORF">AYI68_g4849</name>
</gene>
<protein>
    <recommendedName>
        <fullName evidence="12">Pheromone-regulated membrane protein 10</fullName>
    </recommendedName>
</protein>
<comment type="similarity">
    <text evidence="5">Belongs to the ThrE exporter (TC 2.A.79) family.</text>
</comment>